<dbReference type="GO" id="GO:0004222">
    <property type="term" value="F:metalloendopeptidase activity"/>
    <property type="evidence" value="ECO:0007669"/>
    <property type="project" value="InterPro"/>
</dbReference>
<dbReference type="SUPFAM" id="SSF57552">
    <property type="entry name" value="Blood coagulation inhibitor (disintegrin)"/>
    <property type="match status" value="1"/>
</dbReference>
<dbReference type="Proteomes" id="UP000799437">
    <property type="component" value="Unassembled WGS sequence"/>
</dbReference>
<dbReference type="InterPro" id="IPR001762">
    <property type="entry name" value="Disintegrin_dom"/>
</dbReference>
<dbReference type="PROSITE" id="PS50214">
    <property type="entry name" value="DISINTEGRIN_2"/>
    <property type="match status" value="1"/>
</dbReference>
<dbReference type="RefSeq" id="XP_033604642.1">
    <property type="nucleotide sequence ID" value="XM_033739736.1"/>
</dbReference>
<dbReference type="Pfam" id="PF00200">
    <property type="entry name" value="Disintegrin"/>
    <property type="match status" value="1"/>
</dbReference>
<dbReference type="Gene3D" id="3.40.390.10">
    <property type="entry name" value="Collagenase (Catalytic Domain)"/>
    <property type="match status" value="1"/>
</dbReference>
<evidence type="ECO:0000256" key="2">
    <source>
        <dbReference type="ARBA" id="ARBA00056552"/>
    </source>
</evidence>
<dbReference type="Pfam" id="PF13688">
    <property type="entry name" value="Reprolysin_5"/>
    <property type="match status" value="1"/>
</dbReference>
<feature type="region of interest" description="Disordered" evidence="5">
    <location>
        <begin position="751"/>
        <end position="805"/>
    </location>
</feature>
<dbReference type="SUPFAM" id="SSF55486">
    <property type="entry name" value="Metalloproteases ('zincins'), catalytic domain"/>
    <property type="match status" value="1"/>
</dbReference>
<evidence type="ECO:0000256" key="1">
    <source>
        <dbReference type="ARBA" id="ARBA00023157"/>
    </source>
</evidence>
<feature type="transmembrane region" description="Helical" evidence="6">
    <location>
        <begin position="699"/>
        <end position="723"/>
    </location>
</feature>
<name>A0A6A6WK31_9PEZI</name>
<evidence type="ECO:0000256" key="6">
    <source>
        <dbReference type="SAM" id="Phobius"/>
    </source>
</evidence>
<dbReference type="SMART" id="SM00050">
    <property type="entry name" value="DISIN"/>
    <property type="match status" value="1"/>
</dbReference>
<organism evidence="10 11">
    <name type="scientific">Pseudovirgaria hyperparasitica</name>
    <dbReference type="NCBI Taxonomy" id="470096"/>
    <lineage>
        <taxon>Eukaryota</taxon>
        <taxon>Fungi</taxon>
        <taxon>Dikarya</taxon>
        <taxon>Ascomycota</taxon>
        <taxon>Pezizomycotina</taxon>
        <taxon>Dothideomycetes</taxon>
        <taxon>Dothideomycetes incertae sedis</taxon>
        <taxon>Acrospermales</taxon>
        <taxon>Acrospermaceae</taxon>
        <taxon>Pseudovirgaria</taxon>
    </lineage>
</organism>
<sequence>MMLILPLLTTALAFATDVFARSTSRNPITALANVQNATIHTNNGRIHHLSHFDLSFHFFNTYAKLSLEPNHDIIAEGATITVIGSDGIERSEPLVRSNHKVYKGTAWVWTQAEKWERAGSARVYVQKDGVHPTFSGSFAVNHVSHHVQLASNYRTSRHELDPSIEDSEDEYMVLWRDSDISAHSMGHSELKRDGQEKACRADTLLFNTAPEHPVYARMLRRDESFWAASIDSLLGKRQIDGTPGGNSAGVNLVSTIGQTTGCPSSRQVALVGVAYDCNYLAEFNSNTSAVSDNIIDVMNSASDIYERTFNITLGLKSITSSPACSSSSGSPAWNVPCSQNINIEQRLNLFSQWRGEQSDNNSHWTLLSTCATDSAVGLAWLGQACIQGSQANGGNSAETVAGANVVYRTGGGGSEWQIIAHETGHTFGAVHDCTSQTCSDGTTVNAQQCCPLQSTSNCDAQAQFIMNPSTSNGISAFSQCTIGNICSAFSRRSVSTSCFTNNRDVTLVTGQQCGNGIVEGDEQCDCGGADNCGNNACCDGATCRFRNNAVCDDANEPCCSSCQLASSSTVCRASTGECDPEERCSGTAATCPTDVQTPDGTSCSNNLQCTSGQCTSRDMQCKTVMGSYTQGNDTYACDDSSCSISCGSPEFGPGVCYGLKQNFLDGTDCGGGGRCQNGRCDGSSLGGRISSWVERNRSLVIGVSAGVGGLLLLGILSCIIGCCRRRRRSRKLIPVAPPVLPPAGMAGFYGRSRGGGSAGRPHGGSNTGAGAAHIGSSSPHHGSDMAWSGPVPPPLAHRGSSTRYA</sequence>
<feature type="compositionally biased region" description="Gly residues" evidence="5">
    <location>
        <begin position="752"/>
        <end position="767"/>
    </location>
</feature>
<keyword evidence="4" id="KW-0862">Zinc</keyword>
<evidence type="ECO:0000313" key="11">
    <source>
        <dbReference type="Proteomes" id="UP000799437"/>
    </source>
</evidence>
<evidence type="ECO:0000256" key="3">
    <source>
        <dbReference type="ARBA" id="ARBA00074021"/>
    </source>
</evidence>
<comment type="caution">
    <text evidence="4">Lacks conserved residue(s) required for the propagation of feature annotation.</text>
</comment>
<dbReference type="PANTHER" id="PTHR11905:SF159">
    <property type="entry name" value="ADAM METALLOPROTEASE"/>
    <property type="match status" value="1"/>
</dbReference>
<proteinExistence type="predicted"/>
<accession>A0A6A6WK31</accession>
<evidence type="ECO:0000256" key="4">
    <source>
        <dbReference type="PROSITE-ProRule" id="PRU00276"/>
    </source>
</evidence>
<dbReference type="GO" id="GO:0006508">
    <property type="term" value="P:proteolysis"/>
    <property type="evidence" value="ECO:0007669"/>
    <property type="project" value="InterPro"/>
</dbReference>
<keyword evidence="7" id="KW-0732">Signal</keyword>
<keyword evidence="11" id="KW-1185">Reference proteome</keyword>
<evidence type="ECO:0000259" key="8">
    <source>
        <dbReference type="PROSITE" id="PS50214"/>
    </source>
</evidence>
<evidence type="ECO:0000259" key="9">
    <source>
        <dbReference type="PROSITE" id="PS50215"/>
    </source>
</evidence>
<evidence type="ECO:0000256" key="5">
    <source>
        <dbReference type="SAM" id="MobiDB-lite"/>
    </source>
</evidence>
<keyword evidence="6" id="KW-0812">Transmembrane</keyword>
<dbReference type="InterPro" id="IPR036436">
    <property type="entry name" value="Disintegrin_dom_sf"/>
</dbReference>
<keyword evidence="6" id="KW-1133">Transmembrane helix</keyword>
<dbReference type="InterPro" id="IPR024079">
    <property type="entry name" value="MetalloPept_cat_dom_sf"/>
</dbReference>
<dbReference type="EMBL" id="ML996566">
    <property type="protein sequence ID" value="KAF2762191.1"/>
    <property type="molecule type" value="Genomic_DNA"/>
</dbReference>
<dbReference type="Gene3D" id="4.10.70.10">
    <property type="entry name" value="Disintegrin domain"/>
    <property type="match status" value="1"/>
</dbReference>
<feature type="chain" id="PRO_5025434119" description="Disintegrin and metalloproteinase domain-containing protein B" evidence="7">
    <location>
        <begin position="21"/>
        <end position="805"/>
    </location>
</feature>
<feature type="binding site" evidence="4">
    <location>
        <position position="421"/>
    </location>
    <ligand>
        <name>Zn(2+)</name>
        <dbReference type="ChEBI" id="CHEBI:29105"/>
        <note>catalytic</note>
    </ligand>
</feature>
<protein>
    <recommendedName>
        <fullName evidence="3">Disintegrin and metalloproteinase domain-containing protein B</fullName>
    </recommendedName>
</protein>
<keyword evidence="6" id="KW-0472">Membrane</keyword>
<gene>
    <name evidence="10" type="ORF">EJ05DRAFT_200296</name>
</gene>
<reference evidence="10" key="1">
    <citation type="journal article" date="2020" name="Stud. Mycol.">
        <title>101 Dothideomycetes genomes: a test case for predicting lifestyles and emergence of pathogens.</title>
        <authorList>
            <person name="Haridas S."/>
            <person name="Albert R."/>
            <person name="Binder M."/>
            <person name="Bloem J."/>
            <person name="Labutti K."/>
            <person name="Salamov A."/>
            <person name="Andreopoulos B."/>
            <person name="Baker S."/>
            <person name="Barry K."/>
            <person name="Bills G."/>
            <person name="Bluhm B."/>
            <person name="Cannon C."/>
            <person name="Castanera R."/>
            <person name="Culley D."/>
            <person name="Daum C."/>
            <person name="Ezra D."/>
            <person name="Gonzalez J."/>
            <person name="Henrissat B."/>
            <person name="Kuo A."/>
            <person name="Liang C."/>
            <person name="Lipzen A."/>
            <person name="Lutzoni F."/>
            <person name="Magnuson J."/>
            <person name="Mondo S."/>
            <person name="Nolan M."/>
            <person name="Ohm R."/>
            <person name="Pangilinan J."/>
            <person name="Park H.-J."/>
            <person name="Ramirez L."/>
            <person name="Alfaro M."/>
            <person name="Sun H."/>
            <person name="Tritt A."/>
            <person name="Yoshinaga Y."/>
            <person name="Zwiers L.-H."/>
            <person name="Turgeon B."/>
            <person name="Goodwin S."/>
            <person name="Spatafora J."/>
            <person name="Crous P."/>
            <person name="Grigoriev I."/>
        </authorList>
    </citation>
    <scope>NUCLEOTIDE SEQUENCE</scope>
    <source>
        <strain evidence="10">CBS 121739</strain>
    </source>
</reference>
<evidence type="ECO:0000313" key="10">
    <source>
        <dbReference type="EMBL" id="KAF2762191.1"/>
    </source>
</evidence>
<dbReference type="AlphaFoldDB" id="A0A6A6WK31"/>
<dbReference type="OrthoDB" id="5951731at2759"/>
<dbReference type="InterPro" id="IPR001590">
    <property type="entry name" value="Peptidase_M12B"/>
</dbReference>
<feature type="domain" description="Peptidase M12B" evidence="9">
    <location>
        <begin position="267"/>
        <end position="485"/>
    </location>
</feature>
<evidence type="ECO:0000256" key="7">
    <source>
        <dbReference type="SAM" id="SignalP"/>
    </source>
</evidence>
<feature type="domain" description="Disintegrin" evidence="8">
    <location>
        <begin position="510"/>
        <end position="599"/>
    </location>
</feature>
<keyword evidence="1" id="KW-1015">Disulfide bond</keyword>
<feature type="signal peptide" evidence="7">
    <location>
        <begin position="1"/>
        <end position="20"/>
    </location>
</feature>
<keyword evidence="4" id="KW-0479">Metal-binding</keyword>
<dbReference type="GeneID" id="54480790"/>
<dbReference type="GO" id="GO:0046872">
    <property type="term" value="F:metal ion binding"/>
    <property type="evidence" value="ECO:0007669"/>
    <property type="project" value="UniProtKB-KW"/>
</dbReference>
<dbReference type="PROSITE" id="PS50215">
    <property type="entry name" value="ADAM_MEPRO"/>
    <property type="match status" value="1"/>
</dbReference>
<feature type="active site" evidence="4">
    <location>
        <position position="422"/>
    </location>
</feature>
<comment type="function">
    <text evidence="2">Probable zinc protease.</text>
</comment>
<dbReference type="FunFam" id="4.10.70.10:FF:000003">
    <property type="entry name" value="Disintegrin and metalloproteinase domain-containing protein 17"/>
    <property type="match status" value="1"/>
</dbReference>
<feature type="binding site" evidence="4">
    <location>
        <position position="431"/>
    </location>
    <ligand>
        <name>Zn(2+)</name>
        <dbReference type="ChEBI" id="CHEBI:29105"/>
        <note>catalytic</note>
    </ligand>
</feature>
<feature type="binding site" evidence="4">
    <location>
        <position position="425"/>
    </location>
    <ligand>
        <name>Zn(2+)</name>
        <dbReference type="ChEBI" id="CHEBI:29105"/>
        <note>catalytic</note>
    </ligand>
</feature>
<dbReference type="PANTHER" id="PTHR11905">
    <property type="entry name" value="ADAM A DISINTEGRIN AND METALLOPROTEASE DOMAIN"/>
    <property type="match status" value="1"/>
</dbReference>